<evidence type="ECO:0000313" key="2">
    <source>
        <dbReference type="EMBL" id="KAF6148741.1"/>
    </source>
</evidence>
<keyword evidence="1" id="KW-1133">Transmembrane helix</keyword>
<keyword evidence="3" id="KW-1185">Reference proteome</keyword>
<evidence type="ECO:0000313" key="3">
    <source>
        <dbReference type="Proteomes" id="UP000541444"/>
    </source>
</evidence>
<dbReference type="Proteomes" id="UP000541444">
    <property type="component" value="Unassembled WGS sequence"/>
</dbReference>
<evidence type="ECO:0000256" key="1">
    <source>
        <dbReference type="SAM" id="Phobius"/>
    </source>
</evidence>
<dbReference type="EMBL" id="JACGCM010001830">
    <property type="protein sequence ID" value="KAF6148741.1"/>
    <property type="molecule type" value="Genomic_DNA"/>
</dbReference>
<dbReference type="AlphaFoldDB" id="A0A7J7M1J6"/>
<gene>
    <name evidence="2" type="ORF">GIB67_019349</name>
</gene>
<protein>
    <submittedName>
        <fullName evidence="2">Uncharacterized protein</fullName>
    </submittedName>
</protein>
<dbReference type="PANTHER" id="PTHR34064">
    <property type="entry name" value="OS04G0672300 PROTEIN"/>
    <property type="match status" value="1"/>
</dbReference>
<keyword evidence="1" id="KW-0472">Membrane</keyword>
<name>A0A7J7M1J6_9MAGN</name>
<dbReference type="PANTHER" id="PTHR34064:SF5">
    <property type="entry name" value="PROTEIN, PUTATIVE-RELATED"/>
    <property type="match status" value="1"/>
</dbReference>
<dbReference type="OrthoDB" id="1911818at2759"/>
<feature type="transmembrane region" description="Helical" evidence="1">
    <location>
        <begin position="168"/>
        <end position="188"/>
    </location>
</feature>
<sequence length="199" mass="22103">MAVCTCDEGQDSYSLSLLPEKENVDPQCPMQSAFLSLLDTSPQTENWTCLDAYQNFKNSTILQIESADKYSPCSVGTDIEMGDSGMLKPCEKTVGSLMKTEGALTKALQGKISLQLGGRIMQFLMDHSIMLLHASSRDKITSERAPPDTPNSRWRRYKRSASFNSRKVGLLFSVMSIMGTLVLIFLTLRVKRFAEGLES</sequence>
<accession>A0A7J7M1J6</accession>
<organism evidence="2 3">
    <name type="scientific">Kingdonia uniflora</name>
    <dbReference type="NCBI Taxonomy" id="39325"/>
    <lineage>
        <taxon>Eukaryota</taxon>
        <taxon>Viridiplantae</taxon>
        <taxon>Streptophyta</taxon>
        <taxon>Embryophyta</taxon>
        <taxon>Tracheophyta</taxon>
        <taxon>Spermatophyta</taxon>
        <taxon>Magnoliopsida</taxon>
        <taxon>Ranunculales</taxon>
        <taxon>Circaeasteraceae</taxon>
        <taxon>Kingdonia</taxon>
    </lineage>
</organism>
<proteinExistence type="predicted"/>
<keyword evidence="1" id="KW-0812">Transmembrane</keyword>
<reference evidence="2 3" key="1">
    <citation type="journal article" date="2020" name="IScience">
        <title>Genome Sequencing of the Endangered Kingdonia uniflora (Circaeasteraceae, Ranunculales) Reveals Potential Mechanisms of Evolutionary Specialization.</title>
        <authorList>
            <person name="Sun Y."/>
            <person name="Deng T."/>
            <person name="Zhang A."/>
            <person name="Moore M.J."/>
            <person name="Landis J.B."/>
            <person name="Lin N."/>
            <person name="Zhang H."/>
            <person name="Zhang X."/>
            <person name="Huang J."/>
            <person name="Zhang X."/>
            <person name="Sun H."/>
            <person name="Wang H."/>
        </authorList>
    </citation>
    <scope>NUCLEOTIDE SEQUENCE [LARGE SCALE GENOMIC DNA]</scope>
    <source>
        <strain evidence="2">TB1705</strain>
        <tissue evidence="2">Leaf</tissue>
    </source>
</reference>
<comment type="caution">
    <text evidence="2">The sequence shown here is derived from an EMBL/GenBank/DDBJ whole genome shotgun (WGS) entry which is preliminary data.</text>
</comment>